<dbReference type="Gene3D" id="3.10.100.10">
    <property type="entry name" value="Mannose-Binding Protein A, subunit A"/>
    <property type="match status" value="1"/>
</dbReference>
<dbReference type="PROSITE" id="PS00615">
    <property type="entry name" value="C_TYPE_LECTIN_1"/>
    <property type="match status" value="1"/>
</dbReference>
<keyword evidence="1" id="KW-0430">Lectin</keyword>
<name>A0AAD6F388_9TELE</name>
<feature type="transmembrane region" description="Helical" evidence="4">
    <location>
        <begin position="56"/>
        <end position="79"/>
    </location>
</feature>
<dbReference type="Pfam" id="PF00059">
    <property type="entry name" value="Lectin_C"/>
    <property type="match status" value="1"/>
</dbReference>
<keyword evidence="4" id="KW-1133">Transmembrane helix</keyword>
<evidence type="ECO:0000256" key="4">
    <source>
        <dbReference type="SAM" id="Phobius"/>
    </source>
</evidence>
<protein>
    <recommendedName>
        <fullName evidence="5">C-type lectin domain-containing protein</fullName>
    </recommendedName>
</protein>
<dbReference type="InterPro" id="IPR051379">
    <property type="entry name" value="C-type_Lectin_Receptor_IMM"/>
</dbReference>
<dbReference type="SMART" id="SM00034">
    <property type="entry name" value="CLECT"/>
    <property type="match status" value="1"/>
</dbReference>
<dbReference type="PROSITE" id="PS50041">
    <property type="entry name" value="C_TYPE_LECTIN_2"/>
    <property type="match status" value="1"/>
</dbReference>
<comment type="caution">
    <text evidence="6">The sequence shown here is derived from an EMBL/GenBank/DDBJ whole genome shotgun (WGS) entry which is preliminary data.</text>
</comment>
<evidence type="ECO:0000256" key="2">
    <source>
        <dbReference type="ARBA" id="ARBA00023157"/>
    </source>
</evidence>
<dbReference type="InterPro" id="IPR016187">
    <property type="entry name" value="CTDL_fold"/>
</dbReference>
<dbReference type="PANTHER" id="PTHR46746">
    <property type="entry name" value="KILLER CELL LECTIN-LIKE RECEPTOR SUBFAMILY F MEMBER 2"/>
    <property type="match status" value="1"/>
</dbReference>
<evidence type="ECO:0000256" key="1">
    <source>
        <dbReference type="ARBA" id="ARBA00022734"/>
    </source>
</evidence>
<evidence type="ECO:0000256" key="3">
    <source>
        <dbReference type="SAM" id="Coils"/>
    </source>
</evidence>
<dbReference type="InterPro" id="IPR018378">
    <property type="entry name" value="C-type_lectin_CS"/>
</dbReference>
<sequence>MAEGEEEVNYASVVFKAGNNPPPAAKRGEETVYGEVKVQNGSKNEDSAGHRRFQHLACCLGILCVILLGGIIGVCVYLATLIHESDPNRFKENSTLLAINTKLSLENANLKRDNKNLTDQLDNLTQASNVSESNNKNLSAEVKELETQNQELETQNQELETEKNNLTQQIHNMTTNWNELNISRAQWSIDSYCLGNTDKTCKACQKGWDLTEPSCYVYIDAQPPNRTTWEEAQEDCKGKNSDLAVAHDSEEKEAINANSFGVYGFWIGLRVEDGEWKWVDGSDLTDSSWIAAPDPVDGLCAVFYKGRDKWSSVSCDRKHQWICQKKALSV</sequence>
<dbReference type="GO" id="GO:0030246">
    <property type="term" value="F:carbohydrate binding"/>
    <property type="evidence" value="ECO:0007669"/>
    <property type="project" value="UniProtKB-KW"/>
</dbReference>
<evidence type="ECO:0000259" key="5">
    <source>
        <dbReference type="PROSITE" id="PS50041"/>
    </source>
</evidence>
<accession>A0AAD6F388</accession>
<dbReference type="CDD" id="cd14686">
    <property type="entry name" value="bZIP"/>
    <property type="match status" value="1"/>
</dbReference>
<keyword evidence="7" id="KW-1185">Reference proteome</keyword>
<dbReference type="SUPFAM" id="SSF56436">
    <property type="entry name" value="C-type lectin-like"/>
    <property type="match status" value="1"/>
</dbReference>
<keyword evidence="3" id="KW-0175">Coiled coil</keyword>
<keyword evidence="2" id="KW-1015">Disulfide bond</keyword>
<reference evidence="6" key="1">
    <citation type="submission" date="2022-11" db="EMBL/GenBank/DDBJ databases">
        <title>Chromosome-level genome of Pogonophryne albipinna.</title>
        <authorList>
            <person name="Jo E."/>
        </authorList>
    </citation>
    <scope>NUCLEOTIDE SEQUENCE</scope>
    <source>
        <strain evidence="6">SGF0006</strain>
        <tissue evidence="6">Muscle</tissue>
    </source>
</reference>
<dbReference type="AlphaFoldDB" id="A0AAD6F388"/>
<keyword evidence="4" id="KW-0472">Membrane</keyword>
<organism evidence="6 7">
    <name type="scientific">Pogonophryne albipinna</name>
    <dbReference type="NCBI Taxonomy" id="1090488"/>
    <lineage>
        <taxon>Eukaryota</taxon>
        <taxon>Metazoa</taxon>
        <taxon>Chordata</taxon>
        <taxon>Craniata</taxon>
        <taxon>Vertebrata</taxon>
        <taxon>Euteleostomi</taxon>
        <taxon>Actinopterygii</taxon>
        <taxon>Neopterygii</taxon>
        <taxon>Teleostei</taxon>
        <taxon>Neoteleostei</taxon>
        <taxon>Acanthomorphata</taxon>
        <taxon>Eupercaria</taxon>
        <taxon>Perciformes</taxon>
        <taxon>Notothenioidei</taxon>
        <taxon>Pogonophryne</taxon>
    </lineage>
</organism>
<dbReference type="PANTHER" id="PTHR46746:SF9">
    <property type="entry name" value="CD209 ANTIGEN-LIKE PROTEIN C-LIKE"/>
    <property type="match status" value="1"/>
</dbReference>
<dbReference type="SUPFAM" id="SSF90257">
    <property type="entry name" value="Myosin rod fragments"/>
    <property type="match status" value="1"/>
</dbReference>
<keyword evidence="4" id="KW-0812">Transmembrane</keyword>
<feature type="domain" description="C-type lectin" evidence="5">
    <location>
        <begin position="211"/>
        <end position="324"/>
    </location>
</feature>
<dbReference type="InterPro" id="IPR001304">
    <property type="entry name" value="C-type_lectin-like"/>
</dbReference>
<dbReference type="Proteomes" id="UP001219934">
    <property type="component" value="Unassembled WGS sequence"/>
</dbReference>
<dbReference type="InterPro" id="IPR016186">
    <property type="entry name" value="C-type_lectin-like/link_sf"/>
</dbReference>
<proteinExistence type="predicted"/>
<dbReference type="EMBL" id="JAPTMU010000348">
    <property type="protein sequence ID" value="KAJ4919065.1"/>
    <property type="molecule type" value="Genomic_DNA"/>
</dbReference>
<gene>
    <name evidence="6" type="ORF">JOQ06_026256</name>
</gene>
<evidence type="ECO:0000313" key="7">
    <source>
        <dbReference type="Proteomes" id="UP001219934"/>
    </source>
</evidence>
<feature type="coiled-coil region" evidence="3">
    <location>
        <begin position="100"/>
        <end position="176"/>
    </location>
</feature>
<evidence type="ECO:0000313" key="6">
    <source>
        <dbReference type="EMBL" id="KAJ4919065.1"/>
    </source>
</evidence>